<protein>
    <submittedName>
        <fullName evidence="12">ABC transporter</fullName>
    </submittedName>
</protein>
<dbReference type="CDD" id="cd03225">
    <property type="entry name" value="ABC_cobalt_CbiO_domain1"/>
    <property type="match status" value="1"/>
</dbReference>
<keyword evidence="3" id="KW-0813">Transport</keyword>
<name>A0A0R1RX59_9LACO</name>
<dbReference type="PROSITE" id="PS50893">
    <property type="entry name" value="ABC_TRANSPORTER_2"/>
    <property type="match status" value="2"/>
</dbReference>
<keyword evidence="6" id="KW-0547">Nucleotide-binding</keyword>
<dbReference type="PANTHER" id="PTHR43553:SF23">
    <property type="entry name" value="ABC TRANSPORTER ATP-BINDING COMPONENT"/>
    <property type="match status" value="1"/>
</dbReference>
<keyword evidence="4" id="KW-1003">Cell membrane</keyword>
<comment type="caution">
    <text evidence="12">The sequence shown here is derived from an EMBL/GenBank/DDBJ whole genome shotgun (WGS) entry which is preliminary data.</text>
</comment>
<dbReference type="Proteomes" id="UP000051697">
    <property type="component" value="Unassembled WGS sequence"/>
</dbReference>
<dbReference type="KEGG" id="lol:LACOL_1471"/>
<comment type="similarity">
    <text evidence="2">Belongs to the ABC transporter superfamily.</text>
</comment>
<comment type="subcellular location">
    <subcellularLocation>
        <location evidence="1">Cell membrane</location>
        <topology evidence="1">Peripheral membrane protein</topology>
    </subcellularLocation>
</comment>
<gene>
    <name evidence="12" type="ORF">FC70_GL000223</name>
</gene>
<dbReference type="PATRIC" id="fig|1423778.4.peg.241"/>
<dbReference type="PROSITE" id="PS00211">
    <property type="entry name" value="ABC_TRANSPORTER_1"/>
    <property type="match status" value="1"/>
</dbReference>
<evidence type="ECO:0000256" key="6">
    <source>
        <dbReference type="ARBA" id="ARBA00022741"/>
    </source>
</evidence>
<comment type="function">
    <text evidence="10">Probably part of an ABC transporter complex. Responsible for energy coupling to the transport system.</text>
</comment>
<feature type="domain" description="ABC transporter" evidence="11">
    <location>
        <begin position="264"/>
        <end position="471"/>
    </location>
</feature>
<dbReference type="Pfam" id="PF00005">
    <property type="entry name" value="ABC_tran"/>
    <property type="match status" value="2"/>
</dbReference>
<evidence type="ECO:0000256" key="5">
    <source>
        <dbReference type="ARBA" id="ARBA00022737"/>
    </source>
</evidence>
<dbReference type="GO" id="GO:0043190">
    <property type="term" value="C:ATP-binding cassette (ABC) transporter complex"/>
    <property type="evidence" value="ECO:0007669"/>
    <property type="project" value="TreeGrafter"/>
</dbReference>
<dbReference type="GO" id="GO:0016887">
    <property type="term" value="F:ATP hydrolysis activity"/>
    <property type="evidence" value="ECO:0007669"/>
    <property type="project" value="InterPro"/>
</dbReference>
<accession>A0A0R1RX59</accession>
<keyword evidence="8" id="KW-1278">Translocase</keyword>
<dbReference type="STRING" id="1423778.FC70_GL000223"/>
<dbReference type="InterPro" id="IPR017871">
    <property type="entry name" value="ABC_transporter-like_CS"/>
</dbReference>
<reference evidence="12 13" key="1">
    <citation type="journal article" date="2015" name="Genome Announc.">
        <title>Expanding the biotechnology potential of lactobacilli through comparative genomics of 213 strains and associated genera.</title>
        <authorList>
            <person name="Sun Z."/>
            <person name="Harris H.M."/>
            <person name="McCann A."/>
            <person name="Guo C."/>
            <person name="Argimon S."/>
            <person name="Zhang W."/>
            <person name="Yang X."/>
            <person name="Jeffery I.B."/>
            <person name="Cooney J.C."/>
            <person name="Kagawa T.F."/>
            <person name="Liu W."/>
            <person name="Song Y."/>
            <person name="Salvetti E."/>
            <person name="Wrobel A."/>
            <person name="Rasinkangas P."/>
            <person name="Parkhill J."/>
            <person name="Rea M.C."/>
            <person name="O'Sullivan O."/>
            <person name="Ritari J."/>
            <person name="Douillard F.P."/>
            <person name="Paul Ross R."/>
            <person name="Yang R."/>
            <person name="Briner A.E."/>
            <person name="Felis G.E."/>
            <person name="de Vos W.M."/>
            <person name="Barrangou R."/>
            <person name="Klaenhammer T.R."/>
            <person name="Caufield P.W."/>
            <person name="Cui Y."/>
            <person name="Zhang H."/>
            <person name="O'Toole P.W."/>
        </authorList>
    </citation>
    <scope>NUCLEOTIDE SEQUENCE [LARGE SCALE GENOMIC DNA]</scope>
    <source>
        <strain evidence="12 13">DSM 15707</strain>
    </source>
</reference>
<dbReference type="EMBL" id="AZFE01000003">
    <property type="protein sequence ID" value="KRL57752.1"/>
    <property type="molecule type" value="Genomic_DNA"/>
</dbReference>
<evidence type="ECO:0000256" key="9">
    <source>
        <dbReference type="ARBA" id="ARBA00023136"/>
    </source>
</evidence>
<evidence type="ECO:0000256" key="8">
    <source>
        <dbReference type="ARBA" id="ARBA00022967"/>
    </source>
</evidence>
<evidence type="ECO:0000256" key="1">
    <source>
        <dbReference type="ARBA" id="ARBA00004202"/>
    </source>
</evidence>
<dbReference type="InterPro" id="IPR027417">
    <property type="entry name" value="P-loop_NTPase"/>
</dbReference>
<proteinExistence type="inferred from homology"/>
<evidence type="ECO:0000313" key="13">
    <source>
        <dbReference type="Proteomes" id="UP000051697"/>
    </source>
</evidence>
<dbReference type="Gene3D" id="3.40.50.300">
    <property type="entry name" value="P-loop containing nucleotide triphosphate hydrolases"/>
    <property type="match status" value="2"/>
</dbReference>
<dbReference type="SMART" id="SM00382">
    <property type="entry name" value="AAA"/>
    <property type="match status" value="2"/>
</dbReference>
<dbReference type="GO" id="GO:0042626">
    <property type="term" value="F:ATPase-coupled transmembrane transporter activity"/>
    <property type="evidence" value="ECO:0007669"/>
    <property type="project" value="TreeGrafter"/>
</dbReference>
<sequence length="473" mass="53897">MIDLYEVNYFRDSNKIINQVNLHINRGEVVALCGESGSGKSSLLNVMSGLAPGMIGGKLTGTRKIMGEIDADQLFQTFANKIGMVFQNPDSQFINPDVYSELAFAMENMGIERDQMYRRINEMVESFNFEELLQRPITSLSGGQKQLVACMASMILDPELYLLDEPTSNLDEQSIQLLSKRLMTLKQRKKTIVIAEHRLDYLRDLVDRYIIMDHGQLLADIPSAEFWQHSTEYQERYHLRNLFKPQINLSVAPIQQSAENQITLKIDELKFQYPRTKMALKSSQLELNNQDVIGIIGENGAGKSTLLQLIAGLLKPKQGLFWLNQQKLTGKAKLKYSFVVMQNVRMQLFFESVEKELGNGTNEIKNNELIELLSLQKLFKRRPQSLSGGQQQLVAIATALLSNKQFILFDEPTSGLDYETMLHLSQIINKIRQRKVLIIIVSHDLDFINMTCSRVIEMSHGQIKTMNRGQAND</sequence>
<dbReference type="InterPro" id="IPR003593">
    <property type="entry name" value="AAA+_ATPase"/>
</dbReference>
<dbReference type="GO" id="GO:0005524">
    <property type="term" value="F:ATP binding"/>
    <property type="evidence" value="ECO:0007669"/>
    <property type="project" value="UniProtKB-KW"/>
</dbReference>
<evidence type="ECO:0000259" key="11">
    <source>
        <dbReference type="PROSITE" id="PS50893"/>
    </source>
</evidence>
<evidence type="ECO:0000256" key="7">
    <source>
        <dbReference type="ARBA" id="ARBA00022840"/>
    </source>
</evidence>
<dbReference type="InterPro" id="IPR003439">
    <property type="entry name" value="ABC_transporter-like_ATP-bd"/>
</dbReference>
<evidence type="ECO:0000256" key="3">
    <source>
        <dbReference type="ARBA" id="ARBA00022448"/>
    </source>
</evidence>
<dbReference type="InterPro" id="IPR050095">
    <property type="entry name" value="ECF_ABC_transporter_ATP-bd"/>
</dbReference>
<evidence type="ECO:0000256" key="10">
    <source>
        <dbReference type="ARBA" id="ARBA00025157"/>
    </source>
</evidence>
<keyword evidence="5" id="KW-0677">Repeat</keyword>
<evidence type="ECO:0000256" key="2">
    <source>
        <dbReference type="ARBA" id="ARBA00005417"/>
    </source>
</evidence>
<keyword evidence="9" id="KW-0472">Membrane</keyword>
<feature type="domain" description="ABC transporter" evidence="11">
    <location>
        <begin position="2"/>
        <end position="239"/>
    </location>
</feature>
<dbReference type="AlphaFoldDB" id="A0A0R1RX59"/>
<organism evidence="12 13">
    <name type="scientific">Paucilactobacillus oligofermentans DSM 15707 = LMG 22743</name>
    <dbReference type="NCBI Taxonomy" id="1423778"/>
    <lineage>
        <taxon>Bacteria</taxon>
        <taxon>Bacillati</taxon>
        <taxon>Bacillota</taxon>
        <taxon>Bacilli</taxon>
        <taxon>Lactobacillales</taxon>
        <taxon>Lactobacillaceae</taxon>
        <taxon>Paucilactobacillus</taxon>
    </lineage>
</organism>
<dbReference type="SUPFAM" id="SSF52540">
    <property type="entry name" value="P-loop containing nucleoside triphosphate hydrolases"/>
    <property type="match status" value="2"/>
</dbReference>
<evidence type="ECO:0000313" key="12">
    <source>
        <dbReference type="EMBL" id="KRL57752.1"/>
    </source>
</evidence>
<keyword evidence="7" id="KW-0067">ATP-binding</keyword>
<keyword evidence="13" id="KW-1185">Reference proteome</keyword>
<dbReference type="InterPro" id="IPR015856">
    <property type="entry name" value="ABC_transpr_CbiO/EcfA_su"/>
</dbReference>
<evidence type="ECO:0000256" key="4">
    <source>
        <dbReference type="ARBA" id="ARBA00022475"/>
    </source>
</evidence>
<dbReference type="PANTHER" id="PTHR43553">
    <property type="entry name" value="HEAVY METAL TRANSPORTER"/>
    <property type="match status" value="1"/>
</dbReference>